<reference evidence="2 3" key="1">
    <citation type="submission" date="2012-11" db="EMBL/GenBank/DDBJ databases">
        <title>Whole genome sequence of Acidisphaera rubrifaciens HS-AP3.</title>
        <authorList>
            <person name="Azuma Y."/>
            <person name="Higashiura N."/>
            <person name="Hirakawa H."/>
            <person name="Matsushita K."/>
        </authorList>
    </citation>
    <scope>NUCLEOTIDE SEQUENCE [LARGE SCALE GENOMIC DNA]</scope>
    <source>
        <strain evidence="2 3">HS-AP3</strain>
    </source>
</reference>
<feature type="signal peptide" evidence="1">
    <location>
        <begin position="1"/>
        <end position="23"/>
    </location>
</feature>
<evidence type="ECO:0000313" key="3">
    <source>
        <dbReference type="Proteomes" id="UP000032680"/>
    </source>
</evidence>
<accession>A0A0D6P9P9</accession>
<dbReference type="InterPro" id="IPR038706">
    <property type="entry name" value="Type_VI_SciN-like_sf"/>
</dbReference>
<evidence type="ECO:0000313" key="2">
    <source>
        <dbReference type="EMBL" id="GAN78086.1"/>
    </source>
</evidence>
<gene>
    <name evidence="2" type="ORF">Asru_0611_02</name>
</gene>
<organism evidence="2 3">
    <name type="scientific">Acidisphaera rubrifaciens HS-AP3</name>
    <dbReference type="NCBI Taxonomy" id="1231350"/>
    <lineage>
        <taxon>Bacteria</taxon>
        <taxon>Pseudomonadati</taxon>
        <taxon>Pseudomonadota</taxon>
        <taxon>Alphaproteobacteria</taxon>
        <taxon>Acetobacterales</taxon>
        <taxon>Acetobacteraceae</taxon>
        <taxon>Acidisphaera</taxon>
    </lineage>
</organism>
<dbReference type="InterPro" id="IPR017734">
    <property type="entry name" value="T6SS_SciN"/>
</dbReference>
<evidence type="ECO:0008006" key="4">
    <source>
        <dbReference type="Google" id="ProtNLM"/>
    </source>
</evidence>
<dbReference type="PROSITE" id="PS51257">
    <property type="entry name" value="PROKAR_LIPOPROTEIN"/>
    <property type="match status" value="1"/>
</dbReference>
<feature type="chain" id="PRO_5002309991" description="Type VI secretion system lipoprotein TssJ" evidence="1">
    <location>
        <begin position="24"/>
        <end position="164"/>
    </location>
</feature>
<keyword evidence="1" id="KW-0732">Signal</keyword>
<dbReference type="OrthoDB" id="273564at2"/>
<dbReference type="Proteomes" id="UP000032680">
    <property type="component" value="Unassembled WGS sequence"/>
</dbReference>
<comment type="caution">
    <text evidence="2">The sequence shown here is derived from an EMBL/GenBank/DDBJ whole genome shotgun (WGS) entry which is preliminary data.</text>
</comment>
<keyword evidence="3" id="KW-1185">Reference proteome</keyword>
<dbReference type="EMBL" id="BANB01000611">
    <property type="protein sequence ID" value="GAN78086.1"/>
    <property type="molecule type" value="Genomic_DNA"/>
</dbReference>
<dbReference type="RefSeq" id="WP_048862485.1">
    <property type="nucleotide sequence ID" value="NZ_BANB01000611.1"/>
</dbReference>
<sequence length="164" mass="17594">MSGMPRPARAARLALLGAVSLLAACGAPTSGQLTVTIQPSQQINPNSENQPSPVVLRVYDLKGTDYFTSAPFAELYPTESAKFGPDMLGRREVFVEPGKPLTLTEDMPPQTTAIGILVAFRSLDNAVWRLTFPVEWDSDTSMTLLLSAHTVSQAPPSSGFLGLF</sequence>
<dbReference type="PANTHER" id="PTHR37625:SF4">
    <property type="entry name" value="OUTER MEMBRANE LIPOPROTEIN"/>
    <property type="match status" value="1"/>
</dbReference>
<dbReference type="Gene3D" id="2.60.40.4150">
    <property type="entry name" value="Type VI secretion system, lipoprotein SciN"/>
    <property type="match status" value="1"/>
</dbReference>
<dbReference type="PANTHER" id="PTHR37625">
    <property type="entry name" value="OUTER MEMBRANE LIPOPROTEIN-RELATED"/>
    <property type="match status" value="1"/>
</dbReference>
<dbReference type="AlphaFoldDB" id="A0A0D6P9P9"/>
<name>A0A0D6P9P9_9PROT</name>
<dbReference type="Pfam" id="PF12790">
    <property type="entry name" value="T6SS-SciN"/>
    <property type="match status" value="1"/>
</dbReference>
<proteinExistence type="predicted"/>
<evidence type="ECO:0000256" key="1">
    <source>
        <dbReference type="SAM" id="SignalP"/>
    </source>
</evidence>
<protein>
    <recommendedName>
        <fullName evidence="4">Type VI secretion system lipoprotein TssJ</fullName>
    </recommendedName>
</protein>
<dbReference type="NCBIfam" id="TIGR03352">
    <property type="entry name" value="VI_chp_3"/>
    <property type="match status" value="1"/>
</dbReference>